<dbReference type="Proteomes" id="UP001474421">
    <property type="component" value="Unassembled WGS sequence"/>
</dbReference>
<keyword evidence="2" id="KW-0067">ATP-binding</keyword>
<name>A0AAW1BY48_CROAD</name>
<sequence length="72" mass="8155">MWQRCVSIVWQIIWYLLLIAVLGEGLDREGDTFRAVLGCVHLKGKLQAVSNALSNSLMGESLMKKQEPQFHP</sequence>
<keyword evidence="3" id="KW-1185">Reference proteome</keyword>
<organism evidence="2 3">
    <name type="scientific">Crotalus adamanteus</name>
    <name type="common">Eastern diamondback rattlesnake</name>
    <dbReference type="NCBI Taxonomy" id="8729"/>
    <lineage>
        <taxon>Eukaryota</taxon>
        <taxon>Metazoa</taxon>
        <taxon>Chordata</taxon>
        <taxon>Craniata</taxon>
        <taxon>Vertebrata</taxon>
        <taxon>Euteleostomi</taxon>
        <taxon>Lepidosauria</taxon>
        <taxon>Squamata</taxon>
        <taxon>Bifurcata</taxon>
        <taxon>Unidentata</taxon>
        <taxon>Episquamata</taxon>
        <taxon>Toxicofera</taxon>
        <taxon>Serpentes</taxon>
        <taxon>Colubroidea</taxon>
        <taxon>Viperidae</taxon>
        <taxon>Crotalinae</taxon>
        <taxon>Crotalus</taxon>
    </lineage>
</organism>
<keyword evidence="2" id="KW-0378">Hydrolase</keyword>
<feature type="signal peptide" evidence="1">
    <location>
        <begin position="1"/>
        <end position="23"/>
    </location>
</feature>
<evidence type="ECO:0000313" key="2">
    <source>
        <dbReference type="EMBL" id="KAK9407084.1"/>
    </source>
</evidence>
<keyword evidence="2" id="KW-0347">Helicase</keyword>
<evidence type="ECO:0000313" key="3">
    <source>
        <dbReference type="Proteomes" id="UP001474421"/>
    </source>
</evidence>
<feature type="chain" id="PRO_5043452384" evidence="1">
    <location>
        <begin position="24"/>
        <end position="72"/>
    </location>
</feature>
<protein>
    <submittedName>
        <fullName evidence="2">HELZ: putative helicase with zinc finger domain protein</fullName>
    </submittedName>
</protein>
<gene>
    <name evidence="2" type="ORF">NXF25_005858</name>
</gene>
<comment type="caution">
    <text evidence="2">The sequence shown here is derived from an EMBL/GenBank/DDBJ whole genome shotgun (WGS) entry which is preliminary data.</text>
</comment>
<dbReference type="GO" id="GO:0004386">
    <property type="term" value="F:helicase activity"/>
    <property type="evidence" value="ECO:0007669"/>
    <property type="project" value="UniProtKB-KW"/>
</dbReference>
<keyword evidence="1" id="KW-0732">Signal</keyword>
<proteinExistence type="predicted"/>
<reference evidence="2 3" key="1">
    <citation type="journal article" date="2024" name="Proc. Natl. Acad. Sci. U.S.A.">
        <title>The genetic regulatory architecture and epigenomic basis for age-related changes in rattlesnake venom.</title>
        <authorList>
            <person name="Hogan M.P."/>
            <person name="Holding M.L."/>
            <person name="Nystrom G.S."/>
            <person name="Colston T.J."/>
            <person name="Bartlett D.A."/>
            <person name="Mason A.J."/>
            <person name="Ellsworth S.A."/>
            <person name="Rautsaw R.M."/>
            <person name="Lawrence K.C."/>
            <person name="Strickland J.L."/>
            <person name="He B."/>
            <person name="Fraser P."/>
            <person name="Margres M.J."/>
            <person name="Gilbert D.M."/>
            <person name="Gibbs H.L."/>
            <person name="Parkinson C.L."/>
            <person name="Rokyta D.R."/>
        </authorList>
    </citation>
    <scope>NUCLEOTIDE SEQUENCE [LARGE SCALE GENOMIC DNA]</scope>
    <source>
        <strain evidence="2">DRR0105</strain>
    </source>
</reference>
<accession>A0AAW1BY48</accession>
<dbReference type="AlphaFoldDB" id="A0AAW1BY48"/>
<keyword evidence="2" id="KW-0547">Nucleotide-binding</keyword>
<dbReference type="EMBL" id="JAOTOJ010000002">
    <property type="protein sequence ID" value="KAK9407084.1"/>
    <property type="molecule type" value="Genomic_DNA"/>
</dbReference>
<evidence type="ECO:0000256" key="1">
    <source>
        <dbReference type="SAM" id="SignalP"/>
    </source>
</evidence>